<dbReference type="PROSITE" id="PS50893">
    <property type="entry name" value="ABC_TRANSPORTER_2"/>
    <property type="match status" value="1"/>
</dbReference>
<keyword evidence="5" id="KW-1185">Reference proteome</keyword>
<dbReference type="GO" id="GO:0016887">
    <property type="term" value="F:ATP hydrolysis activity"/>
    <property type="evidence" value="ECO:0007669"/>
    <property type="project" value="InterPro"/>
</dbReference>
<gene>
    <name evidence="4" type="ORF">R6Y96_03595</name>
</gene>
<protein>
    <submittedName>
        <fullName evidence="4">ABC transporter ATP-binding protein</fullName>
    </submittedName>
</protein>
<evidence type="ECO:0000313" key="4">
    <source>
        <dbReference type="EMBL" id="WOX58336.1"/>
    </source>
</evidence>
<keyword evidence="2 4" id="KW-0067">ATP-binding</keyword>
<dbReference type="EMBL" id="CP137642">
    <property type="protein sequence ID" value="WOX58336.1"/>
    <property type="molecule type" value="Genomic_DNA"/>
</dbReference>
<evidence type="ECO:0000313" key="5">
    <source>
        <dbReference type="Proteomes" id="UP001305652"/>
    </source>
</evidence>
<reference evidence="4 5" key="1">
    <citation type="submission" date="2023-10" db="EMBL/GenBank/DDBJ databases">
        <title>The complete genome sequence of Methanoculleus receptaculi DSM 18860.</title>
        <authorList>
            <person name="Lai S.-J."/>
            <person name="You Y.-T."/>
            <person name="Chen S.-C."/>
        </authorList>
    </citation>
    <scope>NUCLEOTIDE SEQUENCE [LARGE SCALE GENOMIC DNA]</scope>
    <source>
        <strain evidence="4 5">DSM 18860</strain>
    </source>
</reference>
<evidence type="ECO:0000256" key="1">
    <source>
        <dbReference type="ARBA" id="ARBA00022741"/>
    </source>
</evidence>
<dbReference type="InterPro" id="IPR010230">
    <property type="entry name" value="FeS-cluster_ATPase_SufC"/>
</dbReference>
<dbReference type="InterPro" id="IPR003439">
    <property type="entry name" value="ABC_transporter-like_ATP-bd"/>
</dbReference>
<dbReference type="PANTHER" id="PTHR43204:SF1">
    <property type="entry name" value="ABC TRANSPORTER I FAMILY MEMBER 6, CHLOROPLASTIC"/>
    <property type="match status" value="1"/>
</dbReference>
<evidence type="ECO:0000256" key="2">
    <source>
        <dbReference type="ARBA" id="ARBA00022840"/>
    </source>
</evidence>
<dbReference type="PANTHER" id="PTHR43204">
    <property type="entry name" value="ABC TRANSPORTER I FAMILY MEMBER 6, CHLOROPLASTIC"/>
    <property type="match status" value="1"/>
</dbReference>
<dbReference type="AlphaFoldDB" id="A0AAX4FYB5"/>
<dbReference type="InterPro" id="IPR003593">
    <property type="entry name" value="AAA+_ATPase"/>
</dbReference>
<organism evidence="4 5">
    <name type="scientific">Methanoculleus receptaculi</name>
    <dbReference type="NCBI Taxonomy" id="394967"/>
    <lineage>
        <taxon>Archaea</taxon>
        <taxon>Methanobacteriati</taxon>
        <taxon>Methanobacteriota</taxon>
        <taxon>Stenosarchaea group</taxon>
        <taxon>Methanomicrobia</taxon>
        <taxon>Methanomicrobiales</taxon>
        <taxon>Methanomicrobiaceae</taxon>
        <taxon>Methanoculleus</taxon>
    </lineage>
</organism>
<accession>A0AAX4FYB5</accession>
<dbReference type="Pfam" id="PF00005">
    <property type="entry name" value="ABC_tran"/>
    <property type="match status" value="1"/>
</dbReference>
<keyword evidence="1" id="KW-0547">Nucleotide-binding</keyword>
<dbReference type="GeneID" id="85732210"/>
<dbReference type="RefSeq" id="WP_318622156.1">
    <property type="nucleotide sequence ID" value="NZ_CP137642.1"/>
</dbReference>
<dbReference type="Proteomes" id="UP001305652">
    <property type="component" value="Chromosome"/>
</dbReference>
<dbReference type="KEGG" id="mrc:R6Y96_03595"/>
<dbReference type="CDD" id="cd03217">
    <property type="entry name" value="ABC_FeS_Assembly"/>
    <property type="match status" value="1"/>
</dbReference>
<dbReference type="Gene3D" id="3.40.50.300">
    <property type="entry name" value="P-loop containing nucleotide triphosphate hydrolases"/>
    <property type="match status" value="1"/>
</dbReference>
<dbReference type="SUPFAM" id="SSF52540">
    <property type="entry name" value="P-loop containing nucleoside triphosphate hydrolases"/>
    <property type="match status" value="1"/>
</dbReference>
<proteinExistence type="predicted"/>
<sequence>MLDISDLHVEVDGTEVLHDINLHIGWGETHVLMGPNGSGKSTLLKTIMGFGGYTITSGSIVFKGQDITRMPIHERAHLGIGMMFQNPPAISGLKLGKLLTAVSGLKEDEIEALARSVNMGQFLSRDINVGFSGGEIKRSEVLQLKVQQPDFLMLDEPESGVDLENMNLMGREIATLLEKDVRIVNRRRSGLIITHTGYILDYVDADQGHVIIEGQIRCHGNPREILRLVKEKGYGECLRCKQIT</sequence>
<dbReference type="GO" id="GO:0005524">
    <property type="term" value="F:ATP binding"/>
    <property type="evidence" value="ECO:0007669"/>
    <property type="project" value="UniProtKB-KW"/>
</dbReference>
<dbReference type="SMART" id="SM00382">
    <property type="entry name" value="AAA"/>
    <property type="match status" value="1"/>
</dbReference>
<evidence type="ECO:0000259" key="3">
    <source>
        <dbReference type="PROSITE" id="PS50893"/>
    </source>
</evidence>
<feature type="domain" description="ABC transporter" evidence="3">
    <location>
        <begin position="2"/>
        <end position="238"/>
    </location>
</feature>
<dbReference type="InterPro" id="IPR027417">
    <property type="entry name" value="P-loop_NTPase"/>
</dbReference>
<name>A0AAX4FYB5_9EURY</name>